<dbReference type="AlphaFoldDB" id="A0A3D9V202"/>
<comment type="caution">
    <text evidence="2">The sequence shown here is derived from an EMBL/GenBank/DDBJ whole genome shotgun (WGS) entry which is preliminary data.</text>
</comment>
<evidence type="ECO:0000313" key="3">
    <source>
        <dbReference type="Proteomes" id="UP000256485"/>
    </source>
</evidence>
<proteinExistence type="predicted"/>
<keyword evidence="3" id="KW-1185">Reference proteome</keyword>
<dbReference type="EMBL" id="QTUC01000001">
    <property type="protein sequence ID" value="REF35499.1"/>
    <property type="molecule type" value="Genomic_DNA"/>
</dbReference>
<evidence type="ECO:0000313" key="2">
    <source>
        <dbReference type="EMBL" id="REF35499.1"/>
    </source>
</evidence>
<sequence length="57" mass="5869">MSDVNRSDEDPGANTAMFKKFVEDGAQPVGSDNRRVVVAVVAVVAVAVVVAALVIAL</sequence>
<organism evidence="2 3">
    <name type="scientific">Thermasporomyces composti</name>
    <dbReference type="NCBI Taxonomy" id="696763"/>
    <lineage>
        <taxon>Bacteria</taxon>
        <taxon>Bacillati</taxon>
        <taxon>Actinomycetota</taxon>
        <taxon>Actinomycetes</taxon>
        <taxon>Propionibacteriales</taxon>
        <taxon>Nocardioidaceae</taxon>
        <taxon>Thermasporomyces</taxon>
    </lineage>
</organism>
<evidence type="ECO:0000256" key="1">
    <source>
        <dbReference type="SAM" id="Phobius"/>
    </source>
</evidence>
<keyword evidence="1" id="KW-1133">Transmembrane helix</keyword>
<name>A0A3D9V202_THECX</name>
<keyword evidence="1" id="KW-0812">Transmembrane</keyword>
<accession>A0A3D9V202</accession>
<dbReference type="RefSeq" id="WP_170152490.1">
    <property type="nucleotide sequence ID" value="NZ_QTUC01000001.1"/>
</dbReference>
<keyword evidence="1" id="KW-0472">Membrane</keyword>
<dbReference type="Proteomes" id="UP000256485">
    <property type="component" value="Unassembled WGS sequence"/>
</dbReference>
<protein>
    <submittedName>
        <fullName evidence="2">Uncharacterized protein</fullName>
    </submittedName>
</protein>
<reference evidence="2 3" key="1">
    <citation type="submission" date="2018-08" db="EMBL/GenBank/DDBJ databases">
        <title>Sequencing the genomes of 1000 actinobacteria strains.</title>
        <authorList>
            <person name="Klenk H.-P."/>
        </authorList>
    </citation>
    <scope>NUCLEOTIDE SEQUENCE [LARGE SCALE GENOMIC DNA]</scope>
    <source>
        <strain evidence="2 3">DSM 22891</strain>
    </source>
</reference>
<gene>
    <name evidence="2" type="ORF">DFJ64_0880</name>
</gene>
<feature type="transmembrane region" description="Helical" evidence="1">
    <location>
        <begin position="36"/>
        <end position="56"/>
    </location>
</feature>